<name>A0AAD4T8P2_9MAGN</name>
<accession>A0AAD4T8P2</accession>
<comment type="caution">
    <text evidence="1">The sequence shown here is derived from an EMBL/GenBank/DDBJ whole genome shotgun (WGS) entry which is preliminary data.</text>
</comment>
<dbReference type="Proteomes" id="UP001202328">
    <property type="component" value="Unassembled WGS sequence"/>
</dbReference>
<gene>
    <name evidence="1" type="ORF">MKW98_013194</name>
</gene>
<feature type="non-terminal residue" evidence="1">
    <location>
        <position position="1"/>
    </location>
</feature>
<dbReference type="EMBL" id="JAJJMB010004648">
    <property type="protein sequence ID" value="KAI3942542.1"/>
    <property type="molecule type" value="Genomic_DNA"/>
</dbReference>
<proteinExistence type="predicted"/>
<evidence type="ECO:0000313" key="2">
    <source>
        <dbReference type="Proteomes" id="UP001202328"/>
    </source>
</evidence>
<organism evidence="1 2">
    <name type="scientific">Papaver atlanticum</name>
    <dbReference type="NCBI Taxonomy" id="357466"/>
    <lineage>
        <taxon>Eukaryota</taxon>
        <taxon>Viridiplantae</taxon>
        <taxon>Streptophyta</taxon>
        <taxon>Embryophyta</taxon>
        <taxon>Tracheophyta</taxon>
        <taxon>Spermatophyta</taxon>
        <taxon>Magnoliopsida</taxon>
        <taxon>Ranunculales</taxon>
        <taxon>Papaveraceae</taxon>
        <taxon>Papaveroideae</taxon>
        <taxon>Papaver</taxon>
    </lineage>
</organism>
<reference evidence="1" key="1">
    <citation type="submission" date="2022-04" db="EMBL/GenBank/DDBJ databases">
        <title>A functionally conserved STORR gene fusion in Papaver species that diverged 16.8 million years ago.</title>
        <authorList>
            <person name="Catania T."/>
        </authorList>
    </citation>
    <scope>NUCLEOTIDE SEQUENCE</scope>
    <source>
        <strain evidence="1">S-188037</strain>
    </source>
</reference>
<protein>
    <submittedName>
        <fullName evidence="1">Uncharacterized protein</fullName>
    </submittedName>
</protein>
<feature type="non-terminal residue" evidence="1">
    <location>
        <position position="94"/>
    </location>
</feature>
<sequence length="94" mass="10486">IIDELKKQVDDGSLVCDGNIDLLTLALRTPVGGAGKFGSHPTSFKKLKCESTKVADKLYEQRKLNENKCQEEGVSCLRVEDQLLNTQKMVTQLY</sequence>
<dbReference type="AlphaFoldDB" id="A0AAD4T8P2"/>
<evidence type="ECO:0000313" key="1">
    <source>
        <dbReference type="EMBL" id="KAI3942542.1"/>
    </source>
</evidence>
<keyword evidence="2" id="KW-1185">Reference proteome</keyword>